<dbReference type="PANTHER" id="PTHR33110">
    <property type="entry name" value="F-BOX/KELCH-REPEAT PROTEIN-RELATED"/>
    <property type="match status" value="1"/>
</dbReference>
<evidence type="ECO:0000313" key="3">
    <source>
        <dbReference type="Proteomes" id="UP000006038"/>
    </source>
</evidence>
<dbReference type="Gramene" id="OB05G28120.1">
    <property type="protein sequence ID" value="OB05G28120.1"/>
    <property type="gene ID" value="OB05G28120"/>
</dbReference>
<accession>J3M888</accession>
<reference evidence="2" key="2">
    <citation type="submission" date="2013-04" db="UniProtKB">
        <authorList>
            <consortium name="EnsemblPlants"/>
        </authorList>
    </citation>
    <scope>IDENTIFICATION</scope>
</reference>
<sequence>MAKLGARNLRFIHERLPCLVDRRHMGQVCHSWREAVGPRQHPPERPLPWILVPRADGPSFSCVLGGCGGHGFDGVPDVARTARYFGAYDGGWVFLAFHQIIHHAVLSLRDVRGRFRLPDFARQDIAVRDFGRPVPVRNIAMIMVAATLSSPPEDEHCVGAAIIIYWPLEFGRRAHAFWRMGHEYAVMGHGPEDINEPALEDVIHRNGAFHFLTEEENLHVFRVSEFHDDGNKGNILKVAPKVIRRFSPGKRNYGRRAAVVRYLVESRGSLLMVVRLVSHPRPEPPTTAAFRVFEMVEPQRRDSMCTWKELKSLGGRMLFVARGCSRSYEVADYPGAEFNDGVYFLDDGRIYHEGTLFRTRRDVWQYPCRDSGKWLPVAGGGSAPPRVDDFLPEQGPSIYSPPVWLLP</sequence>
<keyword evidence="3" id="KW-1185">Reference proteome</keyword>
<evidence type="ECO:0000313" key="2">
    <source>
        <dbReference type="EnsemblPlants" id="OB05G28120.1"/>
    </source>
</evidence>
<dbReference type="Pfam" id="PF03478">
    <property type="entry name" value="Beta-prop_KIB1-4"/>
    <property type="match status" value="1"/>
</dbReference>
<dbReference type="HOGENOM" id="CLU_019286_5_1_1"/>
<dbReference type="AlphaFoldDB" id="J3M888"/>
<protein>
    <recommendedName>
        <fullName evidence="1">KIB1-4 beta-propeller domain-containing protein</fullName>
    </recommendedName>
</protein>
<dbReference type="Proteomes" id="UP000006038">
    <property type="component" value="Chromosome 5"/>
</dbReference>
<feature type="domain" description="KIB1-4 beta-propeller" evidence="1">
    <location>
        <begin position="76"/>
        <end position="352"/>
    </location>
</feature>
<proteinExistence type="predicted"/>
<organism evidence="2">
    <name type="scientific">Oryza brachyantha</name>
    <name type="common">malo sina</name>
    <dbReference type="NCBI Taxonomy" id="4533"/>
    <lineage>
        <taxon>Eukaryota</taxon>
        <taxon>Viridiplantae</taxon>
        <taxon>Streptophyta</taxon>
        <taxon>Embryophyta</taxon>
        <taxon>Tracheophyta</taxon>
        <taxon>Spermatophyta</taxon>
        <taxon>Magnoliopsida</taxon>
        <taxon>Liliopsida</taxon>
        <taxon>Poales</taxon>
        <taxon>Poaceae</taxon>
        <taxon>BOP clade</taxon>
        <taxon>Oryzoideae</taxon>
        <taxon>Oryzeae</taxon>
        <taxon>Oryzinae</taxon>
        <taxon>Oryza</taxon>
    </lineage>
</organism>
<dbReference type="OMA" id="NIAMIMV"/>
<name>J3M888_ORYBR</name>
<dbReference type="PANTHER" id="PTHR33110:SF125">
    <property type="entry name" value="OS05G0570350 PROTEIN"/>
    <property type="match status" value="1"/>
</dbReference>
<dbReference type="EnsemblPlants" id="OB05G28120.1">
    <property type="protein sequence ID" value="OB05G28120.1"/>
    <property type="gene ID" value="OB05G28120"/>
</dbReference>
<evidence type="ECO:0000259" key="1">
    <source>
        <dbReference type="Pfam" id="PF03478"/>
    </source>
</evidence>
<dbReference type="InterPro" id="IPR005174">
    <property type="entry name" value="KIB1-4_b-propeller"/>
</dbReference>
<reference evidence="2" key="1">
    <citation type="journal article" date="2013" name="Nat. Commun.">
        <title>Whole-genome sequencing of Oryza brachyantha reveals mechanisms underlying Oryza genome evolution.</title>
        <authorList>
            <person name="Chen J."/>
            <person name="Huang Q."/>
            <person name="Gao D."/>
            <person name="Wang J."/>
            <person name="Lang Y."/>
            <person name="Liu T."/>
            <person name="Li B."/>
            <person name="Bai Z."/>
            <person name="Luis Goicoechea J."/>
            <person name="Liang C."/>
            <person name="Chen C."/>
            <person name="Zhang W."/>
            <person name="Sun S."/>
            <person name="Liao Y."/>
            <person name="Zhang X."/>
            <person name="Yang L."/>
            <person name="Song C."/>
            <person name="Wang M."/>
            <person name="Shi J."/>
            <person name="Liu G."/>
            <person name="Liu J."/>
            <person name="Zhou H."/>
            <person name="Zhou W."/>
            <person name="Yu Q."/>
            <person name="An N."/>
            <person name="Chen Y."/>
            <person name="Cai Q."/>
            <person name="Wang B."/>
            <person name="Liu B."/>
            <person name="Min J."/>
            <person name="Huang Y."/>
            <person name="Wu H."/>
            <person name="Li Z."/>
            <person name="Zhang Y."/>
            <person name="Yin Y."/>
            <person name="Song W."/>
            <person name="Jiang J."/>
            <person name="Jackson S.A."/>
            <person name="Wing R.A."/>
            <person name="Wang J."/>
            <person name="Chen M."/>
        </authorList>
    </citation>
    <scope>NUCLEOTIDE SEQUENCE [LARGE SCALE GENOMIC DNA]</scope>
    <source>
        <strain evidence="2">cv. IRGC 101232</strain>
    </source>
</reference>